<dbReference type="AlphaFoldDB" id="A0A803NA46"/>
<dbReference type="Proteomes" id="UP000596660">
    <property type="component" value="Unplaced"/>
</dbReference>
<reference evidence="2" key="1">
    <citation type="journal article" date="2017" name="Nature">
        <title>The genome of Chenopodium quinoa.</title>
        <authorList>
            <person name="Jarvis D.E."/>
            <person name="Ho Y.S."/>
            <person name="Lightfoot D.J."/>
            <person name="Schmoeckel S.M."/>
            <person name="Li B."/>
            <person name="Borm T.J.A."/>
            <person name="Ohyanagi H."/>
            <person name="Mineta K."/>
            <person name="Michell C.T."/>
            <person name="Saber N."/>
            <person name="Kharbatia N.M."/>
            <person name="Rupper R.R."/>
            <person name="Sharp A.R."/>
            <person name="Dally N."/>
            <person name="Boughton B.A."/>
            <person name="Woo Y.H."/>
            <person name="Gao G."/>
            <person name="Schijlen E.G.W.M."/>
            <person name="Guo X."/>
            <person name="Momin A.A."/>
            <person name="Negrao S."/>
            <person name="Al-Babili S."/>
            <person name="Gehring C."/>
            <person name="Roessner U."/>
            <person name="Jung C."/>
            <person name="Murphy K."/>
            <person name="Arold S.T."/>
            <person name="Gojobori T."/>
            <person name="van der Linden C.G."/>
            <person name="van Loo E.N."/>
            <person name="Jellen E.N."/>
            <person name="Maughan P.J."/>
            <person name="Tester M."/>
        </authorList>
    </citation>
    <scope>NUCLEOTIDE SEQUENCE [LARGE SCALE GENOMIC DNA]</scope>
    <source>
        <strain evidence="2">cv. PI 614886</strain>
    </source>
</reference>
<proteinExistence type="predicted"/>
<accession>A0A803NA46</accession>
<dbReference type="EnsemblPlants" id="AUR62042845-RA">
    <property type="protein sequence ID" value="AUR62042845-RA:cds"/>
    <property type="gene ID" value="AUR62042845"/>
</dbReference>
<dbReference type="Gramene" id="AUR62042845-RA">
    <property type="protein sequence ID" value="AUR62042845-RA:cds"/>
    <property type="gene ID" value="AUR62042845"/>
</dbReference>
<protein>
    <submittedName>
        <fullName evidence="2">Uncharacterized protein</fullName>
    </submittedName>
</protein>
<name>A0A803NA46_CHEQI</name>
<keyword evidence="3" id="KW-1185">Reference proteome</keyword>
<organism evidence="2 3">
    <name type="scientific">Chenopodium quinoa</name>
    <name type="common">Quinoa</name>
    <dbReference type="NCBI Taxonomy" id="63459"/>
    <lineage>
        <taxon>Eukaryota</taxon>
        <taxon>Viridiplantae</taxon>
        <taxon>Streptophyta</taxon>
        <taxon>Embryophyta</taxon>
        <taxon>Tracheophyta</taxon>
        <taxon>Spermatophyta</taxon>
        <taxon>Magnoliopsida</taxon>
        <taxon>eudicotyledons</taxon>
        <taxon>Gunneridae</taxon>
        <taxon>Pentapetalae</taxon>
        <taxon>Caryophyllales</taxon>
        <taxon>Chenopodiaceae</taxon>
        <taxon>Chenopodioideae</taxon>
        <taxon>Atripliceae</taxon>
        <taxon>Chenopodium</taxon>
    </lineage>
</organism>
<sequence>MATWNNFNSQASISRGMAKSVMDVESFTSWPGSTEKSSEKDRGNPNVTNDPRVRLNRDCVGTMAAYRLKNLSQLLLTIVNTQLYWDPKWPDDKSWLKLNIYCCF</sequence>
<evidence type="ECO:0000256" key="1">
    <source>
        <dbReference type="SAM" id="MobiDB-lite"/>
    </source>
</evidence>
<feature type="region of interest" description="Disordered" evidence="1">
    <location>
        <begin position="28"/>
        <end position="52"/>
    </location>
</feature>
<evidence type="ECO:0000313" key="2">
    <source>
        <dbReference type="EnsemblPlants" id="AUR62042845-RA:cds"/>
    </source>
</evidence>
<reference evidence="2" key="2">
    <citation type="submission" date="2021-03" db="UniProtKB">
        <authorList>
            <consortium name="EnsemblPlants"/>
        </authorList>
    </citation>
    <scope>IDENTIFICATION</scope>
</reference>
<evidence type="ECO:0000313" key="3">
    <source>
        <dbReference type="Proteomes" id="UP000596660"/>
    </source>
</evidence>